<evidence type="ECO:0000256" key="1">
    <source>
        <dbReference type="ARBA" id="ARBA00004141"/>
    </source>
</evidence>
<evidence type="ECO:0000313" key="8">
    <source>
        <dbReference type="EMBL" id="MBO1804506.1"/>
    </source>
</evidence>
<feature type="transmembrane region" description="Helical" evidence="6">
    <location>
        <begin position="74"/>
        <end position="96"/>
    </location>
</feature>
<feature type="transmembrane region" description="Helical" evidence="6">
    <location>
        <begin position="6"/>
        <end position="33"/>
    </location>
</feature>
<feature type="transmembrane region" description="Helical" evidence="6">
    <location>
        <begin position="198"/>
        <end position="220"/>
    </location>
</feature>
<feature type="transmembrane region" description="Helical" evidence="6">
    <location>
        <begin position="117"/>
        <end position="143"/>
    </location>
</feature>
<name>A0A939LUA8_9MICO</name>
<protein>
    <submittedName>
        <fullName evidence="8">Cytochrome c biogenesis protein CcdA</fullName>
    </submittedName>
</protein>
<dbReference type="Pfam" id="PF02683">
    <property type="entry name" value="DsbD_TM"/>
    <property type="match status" value="1"/>
</dbReference>
<evidence type="ECO:0000256" key="3">
    <source>
        <dbReference type="ARBA" id="ARBA00022692"/>
    </source>
</evidence>
<feature type="domain" description="Cytochrome C biogenesis protein transmembrane" evidence="7">
    <location>
        <begin position="6"/>
        <end position="184"/>
    </location>
</feature>
<dbReference type="Proteomes" id="UP000664398">
    <property type="component" value="Unassembled WGS sequence"/>
</dbReference>
<dbReference type="InterPro" id="IPR051790">
    <property type="entry name" value="Cytochrome_c-biogenesis_DsbD"/>
</dbReference>
<dbReference type="EMBL" id="JAGDYL010000005">
    <property type="protein sequence ID" value="MBO1804506.1"/>
    <property type="molecule type" value="Genomic_DNA"/>
</dbReference>
<evidence type="ECO:0000259" key="7">
    <source>
        <dbReference type="Pfam" id="PF02683"/>
    </source>
</evidence>
<dbReference type="PANTHER" id="PTHR31272:SF4">
    <property type="entry name" value="CYTOCHROME C-TYPE BIOGENESIS PROTEIN HI_1454-RELATED"/>
    <property type="match status" value="1"/>
</dbReference>
<dbReference type="GO" id="GO:0016020">
    <property type="term" value="C:membrane"/>
    <property type="evidence" value="ECO:0007669"/>
    <property type="project" value="UniProtKB-SubCell"/>
</dbReference>
<sequence length="277" mass="28674">MQIGFLTAFLGGILALLSPCSALLLPAFLASTVGAKLKLLAHGAVFYLGLVVTLVPFGLGIGALGSLLMDHRGIVIAITSIVLVVLGALQALGFGFDLSRILPGAAKTQQTAHKRTGLLRTFLLGAVGGVAGFCAGPILGAVLTLAMGRGNTWEAGALLAVYGAGMVVPLVLIAALWERLGPRGQRLLRGRTITILGRSLHTTSLVTGLLIVAVGLLFWFTNGLVAMPSLVPTSVQAWMQEQGAILANPVFDIVAVIAVAAVALTVWSIRTSARRKQ</sequence>
<accession>A0A939LUA8</accession>
<keyword evidence="5 6" id="KW-0472">Membrane</keyword>
<gene>
    <name evidence="8" type="ORF">J4H91_04130</name>
</gene>
<feature type="transmembrane region" description="Helical" evidence="6">
    <location>
        <begin position="250"/>
        <end position="269"/>
    </location>
</feature>
<keyword evidence="3 6" id="KW-0812">Transmembrane</keyword>
<evidence type="ECO:0000256" key="6">
    <source>
        <dbReference type="SAM" id="Phobius"/>
    </source>
</evidence>
<keyword evidence="9" id="KW-1185">Reference proteome</keyword>
<dbReference type="AlphaFoldDB" id="A0A939LUA8"/>
<evidence type="ECO:0000313" key="9">
    <source>
        <dbReference type="Proteomes" id="UP000664398"/>
    </source>
</evidence>
<evidence type="ECO:0000256" key="5">
    <source>
        <dbReference type="ARBA" id="ARBA00023136"/>
    </source>
</evidence>
<comment type="caution">
    <text evidence="8">The sequence shown here is derived from an EMBL/GenBank/DDBJ whole genome shotgun (WGS) entry which is preliminary data.</text>
</comment>
<dbReference type="PANTHER" id="PTHR31272">
    <property type="entry name" value="CYTOCHROME C-TYPE BIOGENESIS PROTEIN HI_1454-RELATED"/>
    <property type="match status" value="1"/>
</dbReference>
<comment type="similarity">
    <text evidence="2">Belongs to the DsbD family.</text>
</comment>
<evidence type="ECO:0000256" key="2">
    <source>
        <dbReference type="ARBA" id="ARBA00006143"/>
    </source>
</evidence>
<dbReference type="InterPro" id="IPR003834">
    <property type="entry name" value="Cyt_c_assmbl_TM_dom"/>
</dbReference>
<proteinExistence type="inferred from homology"/>
<organism evidence="8 9">
    <name type="scientific">Leucobacter ruminantium</name>
    <dbReference type="NCBI Taxonomy" id="1289170"/>
    <lineage>
        <taxon>Bacteria</taxon>
        <taxon>Bacillati</taxon>
        <taxon>Actinomycetota</taxon>
        <taxon>Actinomycetes</taxon>
        <taxon>Micrococcales</taxon>
        <taxon>Microbacteriaceae</taxon>
        <taxon>Leucobacter</taxon>
    </lineage>
</organism>
<reference evidence="8" key="1">
    <citation type="submission" date="2021-03" db="EMBL/GenBank/DDBJ databases">
        <title>Leucobacter chromiisoli sp. nov., isolated from chromium-containing soil of chemical plant.</title>
        <authorList>
            <person name="Xu Z."/>
        </authorList>
    </citation>
    <scope>NUCLEOTIDE SEQUENCE</scope>
    <source>
        <strain evidence="8">A2</strain>
    </source>
</reference>
<comment type="subcellular location">
    <subcellularLocation>
        <location evidence="1">Membrane</location>
        <topology evidence="1">Multi-pass membrane protein</topology>
    </subcellularLocation>
</comment>
<evidence type="ECO:0000256" key="4">
    <source>
        <dbReference type="ARBA" id="ARBA00022989"/>
    </source>
</evidence>
<keyword evidence="4 6" id="KW-1133">Transmembrane helix</keyword>
<feature type="transmembrane region" description="Helical" evidence="6">
    <location>
        <begin position="45"/>
        <end position="68"/>
    </location>
</feature>
<dbReference type="GO" id="GO:0017004">
    <property type="term" value="P:cytochrome complex assembly"/>
    <property type="evidence" value="ECO:0007669"/>
    <property type="project" value="InterPro"/>
</dbReference>
<dbReference type="RefSeq" id="WP_208044986.1">
    <property type="nucleotide sequence ID" value="NZ_JAGDYL010000005.1"/>
</dbReference>
<feature type="transmembrane region" description="Helical" evidence="6">
    <location>
        <begin position="155"/>
        <end position="177"/>
    </location>
</feature>